<evidence type="ECO:0000313" key="2">
    <source>
        <dbReference type="EMBL" id="CAB4364625.1"/>
    </source>
</evidence>
<keyword evidence="1" id="KW-1133">Transmembrane helix</keyword>
<dbReference type="EMBL" id="CAEZYF010000018">
    <property type="protein sequence ID" value="CAB4735618.1"/>
    <property type="molecule type" value="Genomic_DNA"/>
</dbReference>
<feature type="transmembrane region" description="Helical" evidence="1">
    <location>
        <begin position="417"/>
        <end position="450"/>
    </location>
</feature>
<gene>
    <name evidence="3" type="ORF">UFOPK2656_02518</name>
    <name evidence="4" type="ORF">UFOPK3267_00791</name>
    <name evidence="5" type="ORF">UFOPK3651_02269</name>
    <name evidence="6" type="ORF">UFOPK3931_01026</name>
    <name evidence="2" type="ORF">UFOPK4189_02383</name>
</gene>
<dbReference type="EMBL" id="CAFBOL010000019">
    <property type="protein sequence ID" value="CAB4984398.1"/>
    <property type="molecule type" value="Genomic_DNA"/>
</dbReference>
<evidence type="ECO:0000313" key="6">
    <source>
        <dbReference type="EMBL" id="CAB4984398.1"/>
    </source>
</evidence>
<evidence type="ECO:0000256" key="1">
    <source>
        <dbReference type="SAM" id="Phobius"/>
    </source>
</evidence>
<evidence type="ECO:0000313" key="3">
    <source>
        <dbReference type="EMBL" id="CAB4735618.1"/>
    </source>
</evidence>
<dbReference type="EMBL" id="CAFBIY010000030">
    <property type="protein sequence ID" value="CAB4848827.1"/>
    <property type="molecule type" value="Genomic_DNA"/>
</dbReference>
<keyword evidence="1" id="KW-0812">Transmembrane</keyword>
<dbReference type="EMBL" id="CAFBMT010000013">
    <property type="protein sequence ID" value="CAB4942185.1"/>
    <property type="molecule type" value="Genomic_DNA"/>
</dbReference>
<keyword evidence="1" id="KW-0472">Membrane</keyword>
<dbReference type="AlphaFoldDB" id="A0A6J7BSS9"/>
<dbReference type="EMBL" id="CAESGF010000016">
    <property type="protein sequence ID" value="CAB4364625.1"/>
    <property type="molecule type" value="Genomic_DNA"/>
</dbReference>
<sequence>MTDLAYDPQRLQALARRMTAAVAELQRIESADPAAADTVHVARSALHGIDRQWLPLIRLLLTTDPLALRNDGTDLMDTTVLRLDSAGARSLGQMLDTVNLDELCNDPQQWTMLTAELRLIDRDPALRAAFRANFRGWTRVADALAGERAWRASAADASSVSRLDALFARLAGELDDDLGQLATLQPYTAALMVQHLQLDPLALAEVADALILRWCDEPWTEASIGTASQFAERSQPNPADILFPLIAVDRRAALRYVALAGTHPRTLFAATTQPQLAHRIVLTATDPAHVSVATAGRLLVPLLDWFRAGDDRCVGTVVDDEQWALFLADAVAPWTWQLGPLNHDWQLTPDHQRQLVALLAQEDATLDRLVQQIDTVRQGLLAHAAGSTALEEFGAYLGMLQQVIVDRRLTDARRAAAGWSMLIGLAGLAGGLIPGGLAVSLVVGVGVGVLGSLHPRGTDLARHDAEFAKEATLTTAAASVAAAVHQQWIANGALPAGFPPPPTPQPGVRHPGLQFRDDLDTWLAHLPGGIDGGMADHVDRMVSTLMNAADAGAAVAR</sequence>
<name>A0A6J7BSS9_9ZZZZ</name>
<organism evidence="4">
    <name type="scientific">freshwater metagenome</name>
    <dbReference type="NCBI Taxonomy" id="449393"/>
    <lineage>
        <taxon>unclassified sequences</taxon>
        <taxon>metagenomes</taxon>
        <taxon>ecological metagenomes</taxon>
    </lineage>
</organism>
<reference evidence="4" key="1">
    <citation type="submission" date="2020-05" db="EMBL/GenBank/DDBJ databases">
        <authorList>
            <person name="Chiriac C."/>
            <person name="Salcher M."/>
            <person name="Ghai R."/>
            <person name="Kavagutti S V."/>
        </authorList>
    </citation>
    <scope>NUCLEOTIDE SEQUENCE</scope>
</reference>
<evidence type="ECO:0000313" key="5">
    <source>
        <dbReference type="EMBL" id="CAB4942185.1"/>
    </source>
</evidence>
<proteinExistence type="predicted"/>
<accession>A0A6J7BSS9</accession>
<evidence type="ECO:0000313" key="4">
    <source>
        <dbReference type="EMBL" id="CAB4848827.1"/>
    </source>
</evidence>
<protein>
    <submittedName>
        <fullName evidence="4">Unannotated protein</fullName>
    </submittedName>
</protein>